<comment type="subcellular location">
    <subcellularLocation>
        <location evidence="1">Plastid</location>
        <location evidence="1">Chloroplast inner membrane</location>
        <topology evidence="1">Multi-pass membrane protein</topology>
    </subcellularLocation>
    <subcellularLocation>
        <location evidence="7">Plastid</location>
        <location evidence="7">Chloroplast membrane</location>
        <topology evidence="7">Multi-pass membrane protein</topology>
    </subcellularLocation>
</comment>
<evidence type="ECO:0000256" key="1">
    <source>
        <dbReference type="ARBA" id="ARBA00004478"/>
    </source>
</evidence>
<keyword evidence="5 7" id="KW-1133">Transmembrane helix</keyword>
<keyword evidence="3 7" id="KW-0812">Transmembrane</keyword>
<dbReference type="InterPro" id="IPR005691">
    <property type="entry name" value="Tic20"/>
</dbReference>
<evidence type="ECO:0000313" key="8">
    <source>
        <dbReference type="EMBL" id="GFH26449.1"/>
    </source>
</evidence>
<keyword evidence="7" id="KW-0934">Plastid</keyword>
<evidence type="ECO:0000256" key="5">
    <source>
        <dbReference type="ARBA" id="ARBA00022989"/>
    </source>
</evidence>
<keyword evidence="4" id="KW-1001">Plastid inner membrane</keyword>
<dbReference type="AlphaFoldDB" id="A0A6A0A1K9"/>
<evidence type="ECO:0000256" key="3">
    <source>
        <dbReference type="ARBA" id="ARBA00022692"/>
    </source>
</evidence>
<sequence length="118" mass="12844">MSPLAPLAQLYHNVPFAPFVIFLCVYNGIVNNQGMSRWVRYNAMQAILLDILLIIPQVLLSSLFNNPGSDPLALQTYITAYNTIFLFVAVSVAYGMGASLVGQNARLPLVAEAADKQA</sequence>
<dbReference type="Pfam" id="PF16166">
    <property type="entry name" value="TIC20"/>
    <property type="match status" value="1"/>
</dbReference>
<evidence type="ECO:0000313" key="9">
    <source>
        <dbReference type="Proteomes" id="UP000485058"/>
    </source>
</evidence>
<keyword evidence="7" id="KW-0150">Chloroplast</keyword>
<name>A0A6A0A1K9_HAELA</name>
<proteinExistence type="inferred from homology"/>
<dbReference type="PANTHER" id="PTHR33510:SF5">
    <property type="entry name" value="PROTEIN TIC 20-II, CHLOROPLASTIC"/>
    <property type="match status" value="1"/>
</dbReference>
<keyword evidence="6 7" id="KW-0472">Membrane</keyword>
<protein>
    <recommendedName>
        <fullName evidence="7">Protein TIC 20</fullName>
    </recommendedName>
</protein>
<dbReference type="PANTHER" id="PTHR33510">
    <property type="entry name" value="PROTEIN TIC 20-II, CHLOROPLASTIC"/>
    <property type="match status" value="1"/>
</dbReference>
<keyword evidence="9" id="KW-1185">Reference proteome</keyword>
<feature type="non-terminal residue" evidence="8">
    <location>
        <position position="1"/>
    </location>
</feature>
<comment type="function">
    <text evidence="7">Involved in protein precursor import into chloroplasts.</text>
</comment>
<dbReference type="EMBL" id="BLLF01003133">
    <property type="protein sequence ID" value="GFH26449.1"/>
    <property type="molecule type" value="Genomic_DNA"/>
</dbReference>
<gene>
    <name evidence="8" type="ORF">HaLaN_24600</name>
</gene>
<evidence type="ECO:0000256" key="2">
    <source>
        <dbReference type="ARBA" id="ARBA00009596"/>
    </source>
</evidence>
<reference evidence="8 9" key="1">
    <citation type="submission" date="2020-02" db="EMBL/GenBank/DDBJ databases">
        <title>Draft genome sequence of Haematococcus lacustris strain NIES-144.</title>
        <authorList>
            <person name="Morimoto D."/>
            <person name="Nakagawa S."/>
            <person name="Yoshida T."/>
            <person name="Sawayama S."/>
        </authorList>
    </citation>
    <scope>NUCLEOTIDE SEQUENCE [LARGE SCALE GENOMIC DNA]</scope>
    <source>
        <strain evidence="8 9">NIES-144</strain>
    </source>
</reference>
<dbReference type="GO" id="GO:0009706">
    <property type="term" value="C:chloroplast inner membrane"/>
    <property type="evidence" value="ECO:0007669"/>
    <property type="project" value="UniProtKB-SubCell"/>
</dbReference>
<feature type="non-terminal residue" evidence="8">
    <location>
        <position position="118"/>
    </location>
</feature>
<comment type="similarity">
    <text evidence="2 7">Belongs to the Tic20 family.</text>
</comment>
<feature type="transmembrane region" description="Helical" evidence="7">
    <location>
        <begin position="80"/>
        <end position="101"/>
    </location>
</feature>
<organism evidence="8 9">
    <name type="scientific">Haematococcus lacustris</name>
    <name type="common">Green alga</name>
    <name type="synonym">Haematococcus pluvialis</name>
    <dbReference type="NCBI Taxonomy" id="44745"/>
    <lineage>
        <taxon>Eukaryota</taxon>
        <taxon>Viridiplantae</taxon>
        <taxon>Chlorophyta</taxon>
        <taxon>core chlorophytes</taxon>
        <taxon>Chlorophyceae</taxon>
        <taxon>CS clade</taxon>
        <taxon>Chlamydomonadales</taxon>
        <taxon>Haematococcaceae</taxon>
        <taxon>Haematococcus</taxon>
    </lineage>
</organism>
<evidence type="ECO:0000256" key="4">
    <source>
        <dbReference type="ARBA" id="ARBA00022780"/>
    </source>
</evidence>
<accession>A0A6A0A1K9</accession>
<dbReference type="Proteomes" id="UP000485058">
    <property type="component" value="Unassembled WGS sequence"/>
</dbReference>
<feature type="transmembrane region" description="Helical" evidence="7">
    <location>
        <begin position="41"/>
        <end position="60"/>
    </location>
</feature>
<comment type="caution">
    <text evidence="7">Lacks conserved residue(s) required for the propagation of feature annotation.</text>
</comment>
<evidence type="ECO:0000256" key="7">
    <source>
        <dbReference type="RuleBase" id="RU367003"/>
    </source>
</evidence>
<comment type="caution">
    <text evidence="8">The sequence shown here is derived from an EMBL/GenBank/DDBJ whole genome shotgun (WGS) entry which is preliminary data.</text>
</comment>
<evidence type="ECO:0000256" key="6">
    <source>
        <dbReference type="ARBA" id="ARBA00023136"/>
    </source>
</evidence>
<feature type="transmembrane region" description="Helical" evidence="7">
    <location>
        <begin position="12"/>
        <end position="29"/>
    </location>
</feature>